<proteinExistence type="predicted"/>
<evidence type="ECO:0000256" key="1">
    <source>
        <dbReference type="SAM" id="MobiDB-lite"/>
    </source>
</evidence>
<dbReference type="Proteomes" id="UP000327493">
    <property type="component" value="Chromosome 2"/>
</dbReference>
<feature type="compositionally biased region" description="Polar residues" evidence="1">
    <location>
        <begin position="209"/>
        <end position="230"/>
    </location>
</feature>
<feature type="compositionally biased region" description="Basic and acidic residues" evidence="1">
    <location>
        <begin position="154"/>
        <end position="163"/>
    </location>
</feature>
<accession>A0A5J5DNU1</accession>
<feature type="compositionally biased region" description="Acidic residues" evidence="1">
    <location>
        <begin position="12"/>
        <end position="25"/>
    </location>
</feature>
<name>A0A5J5DNU1_9PERO</name>
<feature type="compositionally biased region" description="Basic and acidic residues" evidence="1">
    <location>
        <begin position="108"/>
        <end position="122"/>
    </location>
</feature>
<sequence length="230" mass="25320">MYCTYQDRKELEDDLYQEDEGDSEGSEVNSELEFHLYSQLHYSSNAGVLEEQEDRGGEKAEAQNSQQLEVPEKTVDVDREQEQTGESRTSSPNLSELLQHLKNKKKGEKPDKQRKGKTDPKGQRSSSSSFFEEVIVIDSSPDVISISDDDTTDDDKGGTEKRSVRVPVTVDSSSSESDSEESESKSDLSDSSDSEGLENWMILGRGNQDGDQSISLNLEGGSDNNTGGCG</sequence>
<dbReference type="AlphaFoldDB" id="A0A5J5DNU1"/>
<reference evidence="2 3" key="1">
    <citation type="submission" date="2019-08" db="EMBL/GenBank/DDBJ databases">
        <title>A chromosome-level genome assembly, high-density linkage maps, and genome scans reveal the genomic architecture of hybrid incompatibilities underlying speciation via character displacement in darters (Percidae: Etheostominae).</title>
        <authorList>
            <person name="Moran R.L."/>
            <person name="Catchen J.M."/>
            <person name="Fuller R.C."/>
        </authorList>
    </citation>
    <scope>NUCLEOTIDE SEQUENCE [LARGE SCALE GENOMIC DNA]</scope>
    <source>
        <strain evidence="2">EspeVRDwgs_2016</strain>
        <tissue evidence="2">Muscle</tissue>
    </source>
</reference>
<feature type="compositionally biased region" description="Basic and acidic residues" evidence="1">
    <location>
        <begin position="1"/>
        <end position="11"/>
    </location>
</feature>
<feature type="compositionally biased region" description="Low complexity" evidence="1">
    <location>
        <begin position="125"/>
        <end position="146"/>
    </location>
</feature>
<organism evidence="2 3">
    <name type="scientific">Etheostoma spectabile</name>
    <name type="common">orangethroat darter</name>
    <dbReference type="NCBI Taxonomy" id="54343"/>
    <lineage>
        <taxon>Eukaryota</taxon>
        <taxon>Metazoa</taxon>
        <taxon>Chordata</taxon>
        <taxon>Craniata</taxon>
        <taxon>Vertebrata</taxon>
        <taxon>Euteleostomi</taxon>
        <taxon>Actinopterygii</taxon>
        <taxon>Neopterygii</taxon>
        <taxon>Teleostei</taxon>
        <taxon>Neoteleostei</taxon>
        <taxon>Acanthomorphata</taxon>
        <taxon>Eupercaria</taxon>
        <taxon>Perciformes</taxon>
        <taxon>Percoidei</taxon>
        <taxon>Percidae</taxon>
        <taxon>Etheostomatinae</taxon>
        <taxon>Etheostoma</taxon>
    </lineage>
</organism>
<comment type="caution">
    <text evidence="2">The sequence shown here is derived from an EMBL/GenBank/DDBJ whole genome shotgun (WGS) entry which is preliminary data.</text>
</comment>
<feature type="region of interest" description="Disordered" evidence="1">
    <location>
        <begin position="45"/>
        <end position="230"/>
    </location>
</feature>
<protein>
    <submittedName>
        <fullName evidence="2">Uncharacterized protein</fullName>
    </submittedName>
</protein>
<evidence type="ECO:0000313" key="3">
    <source>
        <dbReference type="Proteomes" id="UP000327493"/>
    </source>
</evidence>
<gene>
    <name evidence="2" type="ORF">FQN60_011988</name>
</gene>
<feature type="compositionally biased region" description="Polar residues" evidence="1">
    <location>
        <begin position="84"/>
        <end position="96"/>
    </location>
</feature>
<evidence type="ECO:0000313" key="2">
    <source>
        <dbReference type="EMBL" id="KAA8594853.1"/>
    </source>
</evidence>
<keyword evidence="3" id="KW-1185">Reference proteome</keyword>
<feature type="region of interest" description="Disordered" evidence="1">
    <location>
        <begin position="1"/>
        <end position="31"/>
    </location>
</feature>
<dbReference type="EMBL" id="VOFY01000002">
    <property type="protein sequence ID" value="KAA8594853.1"/>
    <property type="molecule type" value="Genomic_DNA"/>
</dbReference>
<feature type="non-terminal residue" evidence="2">
    <location>
        <position position="230"/>
    </location>
</feature>
<feature type="compositionally biased region" description="Basic and acidic residues" evidence="1">
    <location>
        <begin position="70"/>
        <end position="82"/>
    </location>
</feature>